<dbReference type="PANTHER" id="PTHR11439">
    <property type="entry name" value="GAG-POL-RELATED RETROTRANSPOSON"/>
    <property type="match status" value="1"/>
</dbReference>
<keyword evidence="2" id="KW-1185">Reference proteome</keyword>
<dbReference type="AlphaFoldDB" id="A0AAV5LKJ9"/>
<dbReference type="EMBL" id="BPVZ01000122">
    <property type="protein sequence ID" value="GKV37353.1"/>
    <property type="molecule type" value="Genomic_DNA"/>
</dbReference>
<reference evidence="1 2" key="1">
    <citation type="journal article" date="2021" name="Commun. Biol.">
        <title>The genome of Shorea leprosula (Dipterocarpaceae) highlights the ecological relevance of drought in aseasonal tropical rainforests.</title>
        <authorList>
            <person name="Ng K.K.S."/>
            <person name="Kobayashi M.J."/>
            <person name="Fawcett J.A."/>
            <person name="Hatakeyama M."/>
            <person name="Paape T."/>
            <person name="Ng C.H."/>
            <person name="Ang C.C."/>
            <person name="Tnah L.H."/>
            <person name="Lee C.T."/>
            <person name="Nishiyama T."/>
            <person name="Sese J."/>
            <person name="O'Brien M.J."/>
            <person name="Copetti D."/>
            <person name="Mohd Noor M.I."/>
            <person name="Ong R.C."/>
            <person name="Putra M."/>
            <person name="Sireger I.Z."/>
            <person name="Indrioko S."/>
            <person name="Kosugi Y."/>
            <person name="Izuno A."/>
            <person name="Isagi Y."/>
            <person name="Lee S.L."/>
            <person name="Shimizu K.K."/>
        </authorList>
    </citation>
    <scope>NUCLEOTIDE SEQUENCE [LARGE SCALE GENOMIC DNA]</scope>
    <source>
        <strain evidence="1">214</strain>
    </source>
</reference>
<name>A0AAV5LKJ9_9ROSI</name>
<accession>A0AAV5LKJ9</accession>
<sequence length="102" mass="11343">MDNSKPVSTPLVLHEKLSKRDGSVYVDASQYRSVVGSLLYLTATRPDIMYAASLLSRFMSSPTQLHFAIAKRVLRYVNGTSDYGLWFEKIDSGSLVGYSDSD</sequence>
<organism evidence="1 2">
    <name type="scientific">Rubroshorea leprosula</name>
    <dbReference type="NCBI Taxonomy" id="152421"/>
    <lineage>
        <taxon>Eukaryota</taxon>
        <taxon>Viridiplantae</taxon>
        <taxon>Streptophyta</taxon>
        <taxon>Embryophyta</taxon>
        <taxon>Tracheophyta</taxon>
        <taxon>Spermatophyta</taxon>
        <taxon>Magnoliopsida</taxon>
        <taxon>eudicotyledons</taxon>
        <taxon>Gunneridae</taxon>
        <taxon>Pentapetalae</taxon>
        <taxon>rosids</taxon>
        <taxon>malvids</taxon>
        <taxon>Malvales</taxon>
        <taxon>Dipterocarpaceae</taxon>
        <taxon>Rubroshorea</taxon>
    </lineage>
</organism>
<evidence type="ECO:0000313" key="1">
    <source>
        <dbReference type="EMBL" id="GKV37353.1"/>
    </source>
</evidence>
<proteinExistence type="predicted"/>
<evidence type="ECO:0000313" key="2">
    <source>
        <dbReference type="Proteomes" id="UP001054252"/>
    </source>
</evidence>
<comment type="caution">
    <text evidence="1">The sequence shown here is derived from an EMBL/GenBank/DDBJ whole genome shotgun (WGS) entry which is preliminary data.</text>
</comment>
<protein>
    <submittedName>
        <fullName evidence="1">Uncharacterized protein</fullName>
    </submittedName>
</protein>
<gene>
    <name evidence="1" type="ORF">SLEP1_g45393</name>
</gene>
<dbReference type="PANTHER" id="PTHR11439:SF502">
    <property type="entry name" value="SECRETED RXLR EFFECTOR PROTEIN 161-LIKE"/>
    <property type="match status" value="1"/>
</dbReference>
<dbReference type="Proteomes" id="UP001054252">
    <property type="component" value="Unassembled WGS sequence"/>
</dbReference>